<proteinExistence type="predicted"/>
<organism evidence="2 3">
    <name type="scientific">Streptomyces erythrochromogenes</name>
    <dbReference type="NCBI Taxonomy" id="285574"/>
    <lineage>
        <taxon>Bacteria</taxon>
        <taxon>Bacillati</taxon>
        <taxon>Actinomycetota</taxon>
        <taxon>Actinomycetes</taxon>
        <taxon>Kitasatosporales</taxon>
        <taxon>Streptomycetaceae</taxon>
        <taxon>Streptomyces</taxon>
    </lineage>
</organism>
<gene>
    <name evidence="2" type="ORF">OHA91_22940</name>
</gene>
<feature type="compositionally biased region" description="Pro residues" evidence="1">
    <location>
        <begin position="39"/>
        <end position="55"/>
    </location>
</feature>
<evidence type="ECO:0000256" key="1">
    <source>
        <dbReference type="SAM" id="MobiDB-lite"/>
    </source>
</evidence>
<protein>
    <submittedName>
        <fullName evidence="2">Uncharacterized protein</fullName>
    </submittedName>
</protein>
<accession>A0ABZ1QEQ4</accession>
<reference evidence="2" key="1">
    <citation type="submission" date="2022-10" db="EMBL/GenBank/DDBJ databases">
        <title>The complete genomes of actinobacterial strains from the NBC collection.</title>
        <authorList>
            <person name="Joergensen T.S."/>
            <person name="Alvarez Arevalo M."/>
            <person name="Sterndorff E.B."/>
            <person name="Faurdal D."/>
            <person name="Vuksanovic O."/>
            <person name="Mourched A.-S."/>
            <person name="Charusanti P."/>
            <person name="Shaw S."/>
            <person name="Blin K."/>
            <person name="Weber T."/>
        </authorList>
    </citation>
    <scope>NUCLEOTIDE SEQUENCE</scope>
    <source>
        <strain evidence="2">NBC_00303</strain>
    </source>
</reference>
<dbReference type="RefSeq" id="WP_328739916.1">
    <property type="nucleotide sequence ID" value="NZ_CP108036.1"/>
</dbReference>
<evidence type="ECO:0000313" key="2">
    <source>
        <dbReference type="EMBL" id="WUN81124.1"/>
    </source>
</evidence>
<dbReference type="EMBL" id="CP108036">
    <property type="protein sequence ID" value="WUN81124.1"/>
    <property type="molecule type" value="Genomic_DNA"/>
</dbReference>
<keyword evidence="3" id="KW-1185">Reference proteome</keyword>
<evidence type="ECO:0000313" key="3">
    <source>
        <dbReference type="Proteomes" id="UP001432312"/>
    </source>
</evidence>
<dbReference type="Proteomes" id="UP001432312">
    <property type="component" value="Chromosome"/>
</dbReference>
<dbReference type="GeneID" id="95498955"/>
<name>A0ABZ1QEQ4_9ACTN</name>
<sequence length="145" mass="16305">MTTWLRTNRRLRSEVAYLREELAKAKEQPAPLIVTTGPRPGPQPGQTPAAPPPSPAAGRTEVEEKLRAELRVLQELRTEPGVLALARDRRVWRDRTRALDERRLELQDDNESLTRALSGMTLRAYTAEQQLAKVSRTAELRSGTA</sequence>
<feature type="region of interest" description="Disordered" evidence="1">
    <location>
        <begin position="26"/>
        <end position="61"/>
    </location>
</feature>